<reference evidence="2 3" key="1">
    <citation type="submission" date="2024-03" db="EMBL/GenBank/DDBJ databases">
        <title>Sequence of Lycoming College Course Isolates.</title>
        <authorList>
            <person name="Plotts O."/>
            <person name="Newman J."/>
        </authorList>
    </citation>
    <scope>NUCLEOTIDE SEQUENCE [LARGE SCALE GENOMIC DNA]</scope>
    <source>
        <strain evidence="2 3">CJB-3</strain>
    </source>
</reference>
<organism evidence="2 3">
    <name type="scientific">Pedobacter panaciterrae</name>
    <dbReference type="NCBI Taxonomy" id="363849"/>
    <lineage>
        <taxon>Bacteria</taxon>
        <taxon>Pseudomonadati</taxon>
        <taxon>Bacteroidota</taxon>
        <taxon>Sphingobacteriia</taxon>
        <taxon>Sphingobacteriales</taxon>
        <taxon>Sphingobacteriaceae</taxon>
        <taxon>Pedobacter</taxon>
    </lineage>
</organism>
<name>A0ABU8NKG0_9SPHI</name>
<evidence type="ECO:0000313" key="3">
    <source>
        <dbReference type="Proteomes" id="UP001378956"/>
    </source>
</evidence>
<protein>
    <recommendedName>
        <fullName evidence="4">Membrane protein DUF2214</fullName>
    </recommendedName>
</protein>
<keyword evidence="1" id="KW-1133">Transmembrane helix</keyword>
<gene>
    <name evidence="2" type="ORF">WAE58_05975</name>
</gene>
<feature type="transmembrane region" description="Helical" evidence="1">
    <location>
        <begin position="56"/>
        <end position="77"/>
    </location>
</feature>
<dbReference type="RefSeq" id="WP_337715778.1">
    <property type="nucleotide sequence ID" value="NZ_JBBEUB010000001.1"/>
</dbReference>
<feature type="transmembrane region" description="Helical" evidence="1">
    <location>
        <begin position="86"/>
        <end position="105"/>
    </location>
</feature>
<keyword evidence="1" id="KW-0812">Transmembrane</keyword>
<keyword evidence="3" id="KW-1185">Reference proteome</keyword>
<comment type="caution">
    <text evidence="2">The sequence shown here is derived from an EMBL/GenBank/DDBJ whole genome shotgun (WGS) entry which is preliminary data.</text>
</comment>
<proteinExistence type="predicted"/>
<dbReference type="EMBL" id="JBBEUB010000001">
    <property type="protein sequence ID" value="MEJ2901960.1"/>
    <property type="molecule type" value="Genomic_DNA"/>
</dbReference>
<evidence type="ECO:0000313" key="2">
    <source>
        <dbReference type="EMBL" id="MEJ2901960.1"/>
    </source>
</evidence>
<evidence type="ECO:0000256" key="1">
    <source>
        <dbReference type="SAM" id="Phobius"/>
    </source>
</evidence>
<keyword evidence="1" id="KW-0472">Membrane</keyword>
<dbReference type="Proteomes" id="UP001378956">
    <property type="component" value="Unassembled WGS sequence"/>
</dbReference>
<sequence>MNTLILMQGLLIMHLSGLTLLAGTTVADYVTFRTFSSQFKTQGKPSDSLLNLMSRLAIVLAIGGSLLLVSGVGLMAVTHGVFMHQLWFKIKLALILVLVLNGFLVGNRQLEKLKKGVKQSTAPTDQMVKDASFRLNIFYLLQLAIFLFVIILAVFKIN</sequence>
<evidence type="ECO:0008006" key="4">
    <source>
        <dbReference type="Google" id="ProtNLM"/>
    </source>
</evidence>
<accession>A0ABU8NKG0</accession>
<feature type="transmembrane region" description="Helical" evidence="1">
    <location>
        <begin position="137"/>
        <end position="155"/>
    </location>
</feature>